<keyword evidence="2" id="KW-1185">Reference proteome</keyword>
<reference evidence="1 2" key="1">
    <citation type="submission" date="2019-08" db="EMBL/GenBank/DDBJ databases">
        <authorList>
            <person name="Peeters C."/>
        </authorList>
    </citation>
    <scope>NUCLEOTIDE SEQUENCE [LARGE SCALE GENOMIC DNA]</scope>
    <source>
        <strain evidence="1 2">LMG 31119</strain>
    </source>
</reference>
<dbReference type="Proteomes" id="UP000361468">
    <property type="component" value="Unassembled WGS sequence"/>
</dbReference>
<proteinExistence type="predicted"/>
<protein>
    <submittedName>
        <fullName evidence="1">Uncharacterized protein</fullName>
    </submittedName>
</protein>
<sequence length="141" mass="16319">MGKVKVLEAAAKDMRDLALLDPLAMTKLATLFKQLENDPQKFSKLMVNGYGEFKLDDFNVLKWREAQNNDIDLWRLKDLSLEREGKFYRVPYCLNDNKTIAYILAVVHKEHTEGFDYDDICSPVVRRIIASHAELRSKGKL</sequence>
<name>A0ABY6WM27_9BURK</name>
<accession>A0ABY6WM27</accession>
<dbReference type="EMBL" id="CABPSO010000010">
    <property type="protein sequence ID" value="VVE69108.1"/>
    <property type="molecule type" value="Genomic_DNA"/>
</dbReference>
<evidence type="ECO:0000313" key="2">
    <source>
        <dbReference type="Proteomes" id="UP000361468"/>
    </source>
</evidence>
<comment type="caution">
    <text evidence="1">The sequence shown here is derived from an EMBL/GenBank/DDBJ whole genome shotgun (WGS) entry which is preliminary data.</text>
</comment>
<evidence type="ECO:0000313" key="1">
    <source>
        <dbReference type="EMBL" id="VVE69108.1"/>
    </source>
</evidence>
<dbReference type="RefSeq" id="WP_150646367.1">
    <property type="nucleotide sequence ID" value="NZ_CABPSO010000010.1"/>
</dbReference>
<gene>
    <name evidence="1" type="ORF">PPN31119_03175</name>
</gene>
<organism evidence="1 2">
    <name type="scientific">Pandoraea pnomenusa</name>
    <dbReference type="NCBI Taxonomy" id="93220"/>
    <lineage>
        <taxon>Bacteria</taxon>
        <taxon>Pseudomonadati</taxon>
        <taxon>Pseudomonadota</taxon>
        <taxon>Betaproteobacteria</taxon>
        <taxon>Burkholderiales</taxon>
        <taxon>Burkholderiaceae</taxon>
        <taxon>Pandoraea</taxon>
    </lineage>
</organism>